<dbReference type="EMBL" id="PDEP01000019">
    <property type="protein sequence ID" value="PEN04954.1"/>
    <property type="molecule type" value="Genomic_DNA"/>
</dbReference>
<dbReference type="RefSeq" id="WP_098063329.1">
    <property type="nucleotide sequence ID" value="NZ_PDEP01000019.1"/>
</dbReference>
<evidence type="ECO:0000256" key="2">
    <source>
        <dbReference type="SAM" id="MobiDB-lite"/>
    </source>
</evidence>
<evidence type="ECO:0000313" key="3">
    <source>
        <dbReference type="EMBL" id="PEN04954.1"/>
    </source>
</evidence>
<accession>A0A2H3P3Q5</accession>
<gene>
    <name evidence="3" type="ORF">CRI93_14310</name>
</gene>
<dbReference type="InterPro" id="IPR009474">
    <property type="entry name" value="BrxB/BrxA"/>
</dbReference>
<dbReference type="Proteomes" id="UP000221024">
    <property type="component" value="Unassembled WGS sequence"/>
</dbReference>
<dbReference type="Pfam" id="PF06491">
    <property type="entry name" value="Disulph_isomer"/>
    <property type="match status" value="1"/>
</dbReference>
<dbReference type="Gene3D" id="3.40.30.10">
    <property type="entry name" value="Glutaredoxin"/>
    <property type="match status" value="1"/>
</dbReference>
<organism evidence="3 4">
    <name type="scientific">Longimonas halophila</name>
    <dbReference type="NCBI Taxonomy" id="1469170"/>
    <lineage>
        <taxon>Bacteria</taxon>
        <taxon>Pseudomonadati</taxon>
        <taxon>Rhodothermota</taxon>
        <taxon>Rhodothermia</taxon>
        <taxon>Rhodothermales</taxon>
        <taxon>Salisaetaceae</taxon>
        <taxon>Longimonas</taxon>
    </lineage>
</organism>
<keyword evidence="4" id="KW-1185">Reference proteome</keyword>
<dbReference type="PANTHER" id="PTHR40052">
    <property type="entry name" value="UPF0403 PROTEIN YQIW-RELATED"/>
    <property type="match status" value="1"/>
</dbReference>
<evidence type="ECO:0008006" key="5">
    <source>
        <dbReference type="Google" id="ProtNLM"/>
    </source>
</evidence>
<dbReference type="NCBIfam" id="TIGR04191">
    <property type="entry name" value="YphP_YqiW"/>
    <property type="match status" value="1"/>
</dbReference>
<dbReference type="OrthoDB" id="9793981at2"/>
<dbReference type="AlphaFoldDB" id="A0A2H3P3Q5"/>
<protein>
    <recommendedName>
        <fullName evidence="5">BrxA/BrxB family bacilliredoxin</fullName>
    </recommendedName>
</protein>
<dbReference type="PANTHER" id="PTHR40052:SF2">
    <property type="entry name" value="BACILLIREDOXIN BRXA"/>
    <property type="match status" value="1"/>
</dbReference>
<reference evidence="3 4" key="1">
    <citation type="submission" date="2017-10" db="EMBL/GenBank/DDBJ databases">
        <title>Draft genome of Longimonas halophila.</title>
        <authorList>
            <person name="Goh K.M."/>
            <person name="Shamsir M.S."/>
            <person name="Lim S.W."/>
        </authorList>
    </citation>
    <scope>NUCLEOTIDE SEQUENCE [LARGE SCALE GENOMIC DNA]</scope>
    <source>
        <strain evidence="3 4">KCTC 42399</strain>
    </source>
</reference>
<evidence type="ECO:0000313" key="4">
    <source>
        <dbReference type="Proteomes" id="UP000221024"/>
    </source>
</evidence>
<comment type="similarity">
    <text evidence="1">Belongs to the bacilliredoxin family.</text>
</comment>
<evidence type="ECO:0000256" key="1">
    <source>
        <dbReference type="ARBA" id="ARBA00038305"/>
    </source>
</evidence>
<comment type="caution">
    <text evidence="3">The sequence shown here is derived from an EMBL/GenBank/DDBJ whole genome shotgun (WGS) entry which is preliminary data.</text>
</comment>
<name>A0A2H3P3Q5_9BACT</name>
<sequence>MPYPEAMVKPMRAELTRLGVTECTDAEAVDAAFDDASDGTMLLVINSVCGCAAGNARPAVAMATQLDVQPDEYVTVFAGQDLDATERAREHLAGIPPSSPFMALFKDGQPVYVIERKHIEGRSANAIAGDLKTAFEAYCTGDEVPADAPSAPNVGASGTPDVPSSFQSIS</sequence>
<feature type="region of interest" description="Disordered" evidence="2">
    <location>
        <begin position="146"/>
        <end position="170"/>
    </location>
</feature>
<proteinExistence type="inferred from homology"/>